<dbReference type="Proteomes" id="UP000053244">
    <property type="component" value="Unassembled WGS sequence"/>
</dbReference>
<dbReference type="Pfam" id="PF01243">
    <property type="entry name" value="PNPOx_N"/>
    <property type="match status" value="1"/>
</dbReference>
<dbReference type="SUPFAM" id="SSF50475">
    <property type="entry name" value="FMN-binding split barrel"/>
    <property type="match status" value="1"/>
</dbReference>
<name>A0A0X3V9J9_9ACTN</name>
<keyword evidence="4" id="KW-1185">Reference proteome</keyword>
<dbReference type="RefSeq" id="WP_067685299.1">
    <property type="nucleotide sequence ID" value="NZ_LLZH01000013.1"/>
</dbReference>
<comment type="caution">
    <text evidence="3">The sequence shown here is derived from an EMBL/GenBank/DDBJ whole genome shotgun (WGS) entry which is preliminary data.</text>
</comment>
<proteinExistence type="predicted"/>
<dbReference type="PANTHER" id="PTHR42815">
    <property type="entry name" value="FAD-BINDING, PUTATIVE (AFU_ORTHOLOGUE AFUA_6G07600)-RELATED"/>
    <property type="match status" value="1"/>
</dbReference>
<dbReference type="InterPro" id="IPR011576">
    <property type="entry name" value="Pyridox_Oxase_N"/>
</dbReference>
<organism evidence="3 4">
    <name type="scientific">Actinoplanes awajinensis subsp. mycoplanecinus</name>
    <dbReference type="NCBI Taxonomy" id="135947"/>
    <lineage>
        <taxon>Bacteria</taxon>
        <taxon>Bacillati</taxon>
        <taxon>Actinomycetota</taxon>
        <taxon>Actinomycetes</taxon>
        <taxon>Micromonosporales</taxon>
        <taxon>Micromonosporaceae</taxon>
        <taxon>Actinoplanes</taxon>
    </lineage>
</organism>
<dbReference type="EMBL" id="LLZH01000013">
    <property type="protein sequence ID" value="KUL41519.1"/>
    <property type="molecule type" value="Genomic_DNA"/>
</dbReference>
<accession>A0A0X3V9J9</accession>
<reference evidence="3 4" key="1">
    <citation type="submission" date="2015-10" db="EMBL/GenBank/DDBJ databases">
        <authorList>
            <person name="Gilbert D.G."/>
        </authorList>
    </citation>
    <scope>NUCLEOTIDE SEQUENCE [LARGE SCALE GENOMIC DNA]</scope>
    <source>
        <strain evidence="3 4">NRRL B-16712</strain>
    </source>
</reference>
<dbReference type="OrthoDB" id="9786134at2"/>
<evidence type="ECO:0000313" key="4">
    <source>
        <dbReference type="Proteomes" id="UP000053244"/>
    </source>
</evidence>
<evidence type="ECO:0000256" key="1">
    <source>
        <dbReference type="SAM" id="MobiDB-lite"/>
    </source>
</evidence>
<dbReference type="InterPro" id="IPR012349">
    <property type="entry name" value="Split_barrel_FMN-bd"/>
</dbReference>
<evidence type="ECO:0000313" key="3">
    <source>
        <dbReference type="EMBL" id="KUL41519.1"/>
    </source>
</evidence>
<feature type="region of interest" description="Disordered" evidence="1">
    <location>
        <begin position="158"/>
        <end position="190"/>
    </location>
</feature>
<gene>
    <name evidence="3" type="ORF">ADL15_04535</name>
</gene>
<dbReference type="PANTHER" id="PTHR42815:SF2">
    <property type="entry name" value="FAD-BINDING, PUTATIVE (AFU_ORTHOLOGUE AFUA_6G07600)-RELATED"/>
    <property type="match status" value="1"/>
</dbReference>
<sequence>MEPAAFYHGGSRRLQEAFGTRELAGHLARKYVTDALEDDHVRWISGADAVFVATVSPDGQPDCSYKGGLPGFVRVVDQRTLEIPSYDGNGMYRTLGNAAASGRVGLLFLFPELPAKLRVNGTSTVSRDAGGHQGAEAVLRIRVEQVFENCPRYLHDPATGTHSAHCPRPEYTPPEPAWKQKPEYDTLLPR</sequence>
<feature type="domain" description="Pyridoxamine 5'-phosphate oxidase N-terminal" evidence="2">
    <location>
        <begin position="37"/>
        <end position="154"/>
    </location>
</feature>
<protein>
    <recommendedName>
        <fullName evidence="2">Pyridoxamine 5'-phosphate oxidase N-terminal domain-containing protein</fullName>
    </recommendedName>
</protein>
<dbReference type="Gene3D" id="2.30.110.10">
    <property type="entry name" value="Electron Transport, Fmn-binding Protein, Chain A"/>
    <property type="match status" value="1"/>
</dbReference>
<evidence type="ECO:0000259" key="2">
    <source>
        <dbReference type="Pfam" id="PF01243"/>
    </source>
</evidence>
<dbReference type="AlphaFoldDB" id="A0A0X3V9J9"/>